<dbReference type="InterPro" id="IPR009012">
    <property type="entry name" value="GrpE_head"/>
</dbReference>
<dbReference type="AlphaFoldDB" id="Q0W3A4"/>
<dbReference type="STRING" id="351160.RCIX1977"/>
<dbReference type="GO" id="GO:0000774">
    <property type="term" value="F:adenyl-nucleotide exchange factor activity"/>
    <property type="evidence" value="ECO:0007669"/>
    <property type="project" value="InterPro"/>
</dbReference>
<dbReference type="GO" id="GO:0051087">
    <property type="term" value="F:protein-folding chaperone binding"/>
    <property type="evidence" value="ECO:0007669"/>
    <property type="project" value="InterPro"/>
</dbReference>
<evidence type="ECO:0000313" key="4">
    <source>
        <dbReference type="Proteomes" id="UP000000663"/>
    </source>
</evidence>
<evidence type="ECO:0000313" key="3">
    <source>
        <dbReference type="EMBL" id="CAJ37139.1"/>
    </source>
</evidence>
<dbReference type="InterPro" id="IPR000740">
    <property type="entry name" value="GrpE"/>
</dbReference>
<dbReference type="GO" id="GO:0042803">
    <property type="term" value="F:protein homodimerization activity"/>
    <property type="evidence" value="ECO:0007669"/>
    <property type="project" value="InterPro"/>
</dbReference>
<protein>
    <recommendedName>
        <fullName evidence="5">Nucleotide exchange factor GrpE</fullName>
    </recommendedName>
</protein>
<dbReference type="SUPFAM" id="SSF51064">
    <property type="entry name" value="Head domain of nucleotide exchange factor GrpE"/>
    <property type="match status" value="1"/>
</dbReference>
<dbReference type="Proteomes" id="UP000000663">
    <property type="component" value="Chromosome"/>
</dbReference>
<dbReference type="Gene3D" id="2.30.22.10">
    <property type="entry name" value="Head domain of nucleotide exchange factor GrpE"/>
    <property type="match status" value="1"/>
</dbReference>
<dbReference type="RefSeq" id="WP_012035435.1">
    <property type="nucleotide sequence ID" value="NC_009464.1"/>
</dbReference>
<dbReference type="EMBL" id="AM114193">
    <property type="protein sequence ID" value="CAJ37139.1"/>
    <property type="molecule type" value="Genomic_DNA"/>
</dbReference>
<proteinExistence type="predicted"/>
<evidence type="ECO:0000256" key="1">
    <source>
        <dbReference type="ARBA" id="ARBA00023186"/>
    </source>
</evidence>
<feature type="region of interest" description="Disordered" evidence="2">
    <location>
        <begin position="1"/>
        <end position="20"/>
    </location>
</feature>
<dbReference type="GeneID" id="5145510"/>
<keyword evidence="1" id="KW-0143">Chaperone</keyword>
<organism evidence="3 4">
    <name type="scientific">Methanocella arvoryzae (strain DSM 22066 / NBRC 105507 / MRE50)</name>
    <dbReference type="NCBI Taxonomy" id="351160"/>
    <lineage>
        <taxon>Archaea</taxon>
        <taxon>Methanobacteriati</taxon>
        <taxon>Methanobacteriota</taxon>
        <taxon>Stenosarchaea group</taxon>
        <taxon>Methanomicrobia</taxon>
        <taxon>Methanocellales</taxon>
        <taxon>Methanocellaceae</taxon>
        <taxon>Methanocella</taxon>
    </lineage>
</organism>
<dbReference type="KEGG" id="rci:RCIX1977"/>
<evidence type="ECO:0000256" key="2">
    <source>
        <dbReference type="SAM" id="MobiDB-lite"/>
    </source>
</evidence>
<name>Q0W3A4_METAR</name>
<keyword evidence="4" id="KW-1185">Reference proteome</keyword>
<reference evidence="3 4" key="1">
    <citation type="journal article" date="2006" name="Science">
        <title>Genome of rice cluster I archaea -- the key methane producers in the rice rhizosphere.</title>
        <authorList>
            <person name="Erkel C."/>
            <person name="Kube M."/>
            <person name="Reinhardt R."/>
            <person name="Liesack W."/>
        </authorList>
    </citation>
    <scope>NUCLEOTIDE SEQUENCE [LARGE SCALE GENOMIC DNA]</scope>
    <source>
        <strain evidence="4">DSM 22066 / NBRC 105507 / MRE50</strain>
    </source>
</reference>
<dbReference type="eggNOG" id="arCOG04772">
    <property type="taxonomic scope" value="Archaea"/>
</dbReference>
<accession>Q0W3A4</accession>
<dbReference type="Pfam" id="PF01025">
    <property type="entry name" value="GrpE"/>
    <property type="match status" value="1"/>
</dbReference>
<dbReference type="GO" id="GO:0006457">
    <property type="term" value="P:protein folding"/>
    <property type="evidence" value="ECO:0007669"/>
    <property type="project" value="InterPro"/>
</dbReference>
<sequence>MMNDRAARSVAPQGKDTPAGLSSLEERYAQELMTRTQGFRDVLLSYMKEVQKERISMANNLEVQLLSLIEVCDGLSGYIRQYEGKNVEGFGWIVTVYSSLLQRLEQAGVAKIPIEKGEPFDDIRHEIINLADRPPKILVRPTVRYVAMPGYYLKNKVLRKARVEVDWAPRPGVSGR</sequence>
<gene>
    <name evidence="3" type="ORF">RCIX1977</name>
</gene>
<evidence type="ECO:0008006" key="5">
    <source>
        <dbReference type="Google" id="ProtNLM"/>
    </source>
</evidence>